<name>A0ABN7UP98_GIGMA</name>
<dbReference type="Proteomes" id="UP000789901">
    <property type="component" value="Unassembled WGS sequence"/>
</dbReference>
<evidence type="ECO:0000313" key="1">
    <source>
        <dbReference type="EMBL" id="CAG8626194.1"/>
    </source>
</evidence>
<sequence>MPASRIKLPEQHKFKVSTNDQEYFTILGYNIDNKGNLSKTLWSELESQHYLVQKALKSLYKTVNPQNNSNQDLLKFKWINSKWSLTRKRILSGDLYIDPDGHYNCLARTFHSEIPAE</sequence>
<proteinExistence type="predicted"/>
<comment type="caution">
    <text evidence="1">The sequence shown here is derived from an EMBL/GenBank/DDBJ whole genome shotgun (WGS) entry which is preliminary data.</text>
</comment>
<dbReference type="EMBL" id="CAJVQB010004079">
    <property type="protein sequence ID" value="CAG8626194.1"/>
    <property type="molecule type" value="Genomic_DNA"/>
</dbReference>
<reference evidence="1 2" key="1">
    <citation type="submission" date="2021-06" db="EMBL/GenBank/DDBJ databases">
        <authorList>
            <person name="Kallberg Y."/>
            <person name="Tangrot J."/>
            <person name="Rosling A."/>
        </authorList>
    </citation>
    <scope>NUCLEOTIDE SEQUENCE [LARGE SCALE GENOMIC DNA]</scope>
    <source>
        <strain evidence="1 2">120-4 pot B 10/14</strain>
    </source>
</reference>
<organism evidence="1 2">
    <name type="scientific">Gigaspora margarita</name>
    <dbReference type="NCBI Taxonomy" id="4874"/>
    <lineage>
        <taxon>Eukaryota</taxon>
        <taxon>Fungi</taxon>
        <taxon>Fungi incertae sedis</taxon>
        <taxon>Mucoromycota</taxon>
        <taxon>Glomeromycotina</taxon>
        <taxon>Glomeromycetes</taxon>
        <taxon>Diversisporales</taxon>
        <taxon>Gigasporaceae</taxon>
        <taxon>Gigaspora</taxon>
    </lineage>
</organism>
<accession>A0ABN7UP98</accession>
<gene>
    <name evidence="1" type="ORF">GMARGA_LOCUS8090</name>
</gene>
<evidence type="ECO:0000313" key="2">
    <source>
        <dbReference type="Proteomes" id="UP000789901"/>
    </source>
</evidence>
<keyword evidence="2" id="KW-1185">Reference proteome</keyword>
<protein>
    <submittedName>
        <fullName evidence="1">43650_t:CDS:1</fullName>
    </submittedName>
</protein>